<dbReference type="PANTHER" id="PTHR48090:SF10">
    <property type="entry name" value="GLUCOSYL-3-PHOSPHOGLYCERATE SYNTHASE"/>
    <property type="match status" value="1"/>
</dbReference>
<dbReference type="InterPro" id="IPR001173">
    <property type="entry name" value="Glyco_trans_2-like"/>
</dbReference>
<dbReference type="InterPro" id="IPR050256">
    <property type="entry name" value="Glycosyltransferase_2"/>
</dbReference>
<evidence type="ECO:0000256" key="3">
    <source>
        <dbReference type="ARBA" id="ARBA00022676"/>
    </source>
</evidence>
<keyword evidence="5" id="KW-0460">Magnesium</keyword>
<sequence>MPDFTVIIPAFNEEKNIAAVVQPALASGVGRVLVVSDASTDQTANVARAAGAEVLELHQNLGKAGAMLTGARAAQTGHLMFLDADLTGLTADHLRKLAEPITSGKTQTTVGLFSGGRASTTLASWMTRHWSGQRVVPRSLLLNLKEAEHLRYAIEVALTDALKDAGLPITYVMLEGVSQVTKEEKSGLIPGAKARFRMFRQIFRYHLQHRK</sequence>
<dbReference type="PANTHER" id="PTHR48090">
    <property type="entry name" value="UNDECAPRENYL-PHOSPHATE 4-DEOXY-4-FORMAMIDO-L-ARABINOSE TRANSFERASE-RELATED"/>
    <property type="match status" value="1"/>
</dbReference>
<dbReference type="Pfam" id="PF00535">
    <property type="entry name" value="Glycos_transf_2"/>
    <property type="match status" value="1"/>
</dbReference>
<dbReference type="Proteomes" id="UP000321306">
    <property type="component" value="Unassembled WGS sequence"/>
</dbReference>
<gene>
    <name evidence="7" type="ORF">DC3_07270</name>
</gene>
<dbReference type="EMBL" id="BJXB01000002">
    <property type="protein sequence ID" value="GEM45092.1"/>
    <property type="molecule type" value="Genomic_DNA"/>
</dbReference>
<dbReference type="InterPro" id="IPR029044">
    <property type="entry name" value="Nucleotide-diphossugar_trans"/>
</dbReference>
<evidence type="ECO:0000313" key="8">
    <source>
        <dbReference type="Proteomes" id="UP000321306"/>
    </source>
</evidence>
<accession>A0A511MWY7</accession>
<keyword evidence="3" id="KW-0328">Glycosyltransferase</keyword>
<dbReference type="CDD" id="cd04179">
    <property type="entry name" value="DPM_DPG-synthase_like"/>
    <property type="match status" value="1"/>
</dbReference>
<evidence type="ECO:0000256" key="4">
    <source>
        <dbReference type="ARBA" id="ARBA00022679"/>
    </source>
</evidence>
<keyword evidence="8" id="KW-1185">Reference proteome</keyword>
<name>A0A511MWY7_DEIC1</name>
<evidence type="ECO:0000256" key="5">
    <source>
        <dbReference type="ARBA" id="ARBA00022842"/>
    </source>
</evidence>
<dbReference type="RefSeq" id="WP_146882397.1">
    <property type="nucleotide sequence ID" value="NZ_BJXB01000002.1"/>
</dbReference>
<dbReference type="SUPFAM" id="SSF53448">
    <property type="entry name" value="Nucleotide-diphospho-sugar transferases"/>
    <property type="match status" value="1"/>
</dbReference>
<dbReference type="AlphaFoldDB" id="A0A511MWY7"/>
<protein>
    <submittedName>
        <fullName evidence="7">Glycosyl transferase</fullName>
    </submittedName>
</protein>
<reference evidence="7 8" key="1">
    <citation type="submission" date="2019-07" db="EMBL/GenBank/DDBJ databases">
        <title>Whole genome shotgun sequence of Deinococcus cellulosilyticus NBRC 106333.</title>
        <authorList>
            <person name="Hosoyama A."/>
            <person name="Uohara A."/>
            <person name="Ohji S."/>
            <person name="Ichikawa N."/>
        </authorList>
    </citation>
    <scope>NUCLEOTIDE SEQUENCE [LARGE SCALE GENOMIC DNA]</scope>
    <source>
        <strain evidence="7 8">NBRC 106333</strain>
    </source>
</reference>
<comment type="cofactor">
    <cofactor evidence="1">
        <name>Mg(2+)</name>
        <dbReference type="ChEBI" id="CHEBI:18420"/>
    </cofactor>
</comment>
<evidence type="ECO:0000256" key="2">
    <source>
        <dbReference type="ARBA" id="ARBA00006739"/>
    </source>
</evidence>
<proteinExistence type="inferred from homology"/>
<keyword evidence="4 7" id="KW-0808">Transferase</keyword>
<dbReference type="GO" id="GO:0016757">
    <property type="term" value="F:glycosyltransferase activity"/>
    <property type="evidence" value="ECO:0007669"/>
    <property type="project" value="UniProtKB-KW"/>
</dbReference>
<evidence type="ECO:0000313" key="7">
    <source>
        <dbReference type="EMBL" id="GEM45092.1"/>
    </source>
</evidence>
<comment type="similarity">
    <text evidence="2">Belongs to the glycosyltransferase 2 family.</text>
</comment>
<feature type="domain" description="Glycosyltransferase 2-like" evidence="6">
    <location>
        <begin position="5"/>
        <end position="132"/>
    </location>
</feature>
<organism evidence="7 8">
    <name type="scientific">Deinococcus cellulosilyticus (strain DSM 18568 / NBRC 106333 / KACC 11606 / 5516J-15)</name>
    <dbReference type="NCBI Taxonomy" id="1223518"/>
    <lineage>
        <taxon>Bacteria</taxon>
        <taxon>Thermotogati</taxon>
        <taxon>Deinococcota</taxon>
        <taxon>Deinococci</taxon>
        <taxon>Deinococcales</taxon>
        <taxon>Deinococcaceae</taxon>
        <taxon>Deinococcus</taxon>
    </lineage>
</organism>
<comment type="caution">
    <text evidence="7">The sequence shown here is derived from an EMBL/GenBank/DDBJ whole genome shotgun (WGS) entry which is preliminary data.</text>
</comment>
<dbReference type="Gene3D" id="3.90.550.10">
    <property type="entry name" value="Spore Coat Polysaccharide Biosynthesis Protein SpsA, Chain A"/>
    <property type="match status" value="1"/>
</dbReference>
<evidence type="ECO:0000256" key="1">
    <source>
        <dbReference type="ARBA" id="ARBA00001946"/>
    </source>
</evidence>
<dbReference type="OrthoDB" id="9810303at2"/>
<evidence type="ECO:0000259" key="6">
    <source>
        <dbReference type="Pfam" id="PF00535"/>
    </source>
</evidence>